<keyword evidence="3" id="KW-1185">Reference proteome</keyword>
<protein>
    <submittedName>
        <fullName evidence="2">Phasin family protein</fullName>
    </submittedName>
</protein>
<dbReference type="NCBIfam" id="TIGR01841">
    <property type="entry name" value="phasin"/>
    <property type="match status" value="1"/>
</dbReference>
<accession>A0AA97F6X0</accession>
<dbReference type="EMBL" id="CP136594">
    <property type="protein sequence ID" value="WOE75073.1"/>
    <property type="molecule type" value="Genomic_DNA"/>
</dbReference>
<dbReference type="AlphaFoldDB" id="A0AA97F6X0"/>
<dbReference type="KEGG" id="acoa:RB602_14770"/>
<sequence length="151" mass="16440">MTKKTETKATAENMTARAQELFGDVSGRAKAAFEKGSEYVSQATEFNKANIEALVESGKIAAKGMQEMGQAYASDTRKNFEDVTATMKDFAAVKSPTEFFQLQAETLRKTFDTAVSQTSKNTEMFVKLAGDAFQPISNRVSVAVENVKKAA</sequence>
<dbReference type="Proteomes" id="UP001302429">
    <property type="component" value="Chromosome"/>
</dbReference>
<name>A0AA97F6X0_9SPHN</name>
<feature type="domain" description="Phasin" evidence="1">
    <location>
        <begin position="42"/>
        <end position="140"/>
    </location>
</feature>
<dbReference type="Pfam" id="PF09361">
    <property type="entry name" value="Phasin_2"/>
    <property type="match status" value="1"/>
</dbReference>
<gene>
    <name evidence="2" type="ORF">RB602_14770</name>
</gene>
<reference evidence="2 3" key="1">
    <citation type="submission" date="2023-10" db="EMBL/GenBank/DDBJ databases">
        <title>Complete genome sequence of a Sphingomonadaceae bacterium.</title>
        <authorList>
            <person name="Yan C."/>
        </authorList>
    </citation>
    <scope>NUCLEOTIDE SEQUENCE [LARGE SCALE GENOMIC DNA]</scope>
    <source>
        <strain evidence="2 3">SCSIO 66989</strain>
    </source>
</reference>
<evidence type="ECO:0000313" key="2">
    <source>
        <dbReference type="EMBL" id="WOE75073.1"/>
    </source>
</evidence>
<evidence type="ECO:0000313" key="3">
    <source>
        <dbReference type="Proteomes" id="UP001302429"/>
    </source>
</evidence>
<proteinExistence type="predicted"/>
<organism evidence="2 3">
    <name type="scientific">Alterisphingorhabdus coralli</name>
    <dbReference type="NCBI Taxonomy" id="3071408"/>
    <lineage>
        <taxon>Bacteria</taxon>
        <taxon>Pseudomonadati</taxon>
        <taxon>Pseudomonadota</taxon>
        <taxon>Alphaproteobacteria</taxon>
        <taxon>Sphingomonadales</taxon>
        <taxon>Sphingomonadaceae</taxon>
        <taxon>Alterisphingorhabdus (ex Yan et al. 2024)</taxon>
    </lineage>
</organism>
<dbReference type="InterPro" id="IPR018968">
    <property type="entry name" value="Phasin"/>
</dbReference>
<dbReference type="RefSeq" id="WP_317081649.1">
    <property type="nucleotide sequence ID" value="NZ_CP136594.1"/>
</dbReference>
<dbReference type="InterPro" id="IPR010127">
    <property type="entry name" value="Phasin_subfam-1"/>
</dbReference>
<evidence type="ECO:0000259" key="1">
    <source>
        <dbReference type="Pfam" id="PF09361"/>
    </source>
</evidence>